<evidence type="ECO:0000313" key="2">
    <source>
        <dbReference type="Proteomes" id="UP001163846"/>
    </source>
</evidence>
<gene>
    <name evidence="1" type="ORF">F5878DRAFT_544229</name>
</gene>
<dbReference type="EMBL" id="MU806480">
    <property type="protein sequence ID" value="KAJ3834829.1"/>
    <property type="molecule type" value="Genomic_DNA"/>
</dbReference>
<dbReference type="AlphaFoldDB" id="A0AA38P202"/>
<accession>A0AA38P202</accession>
<protein>
    <submittedName>
        <fullName evidence="1">Uncharacterized protein</fullName>
    </submittedName>
</protein>
<keyword evidence="2" id="KW-1185">Reference proteome</keyword>
<reference evidence="1" key="1">
    <citation type="submission" date="2022-08" db="EMBL/GenBank/DDBJ databases">
        <authorList>
            <consortium name="DOE Joint Genome Institute"/>
            <person name="Min B."/>
            <person name="Riley R."/>
            <person name="Sierra-Patev S."/>
            <person name="Naranjo-Ortiz M."/>
            <person name="Looney B."/>
            <person name="Konkel Z."/>
            <person name="Slot J.C."/>
            <person name="Sakamoto Y."/>
            <person name="Steenwyk J.L."/>
            <person name="Rokas A."/>
            <person name="Carro J."/>
            <person name="Camarero S."/>
            <person name="Ferreira P."/>
            <person name="Molpeceres G."/>
            <person name="Ruiz-Duenas F.J."/>
            <person name="Serrano A."/>
            <person name="Henrissat B."/>
            <person name="Drula E."/>
            <person name="Hughes K.W."/>
            <person name="Mata J.L."/>
            <person name="Ishikawa N.K."/>
            <person name="Vargas-Isla R."/>
            <person name="Ushijima S."/>
            <person name="Smith C.A."/>
            <person name="Ahrendt S."/>
            <person name="Andreopoulos W."/>
            <person name="He G."/>
            <person name="Labutti K."/>
            <person name="Lipzen A."/>
            <person name="Ng V."/>
            <person name="Sandor L."/>
            <person name="Barry K."/>
            <person name="Martinez A.T."/>
            <person name="Xiao Y."/>
            <person name="Gibbons J.G."/>
            <person name="Terashima K."/>
            <person name="Hibbett D.S."/>
            <person name="Grigoriev I.V."/>
        </authorList>
    </citation>
    <scope>NUCLEOTIDE SEQUENCE</scope>
    <source>
        <strain evidence="1">TFB9207</strain>
    </source>
</reference>
<name>A0AA38P202_9AGAR</name>
<organism evidence="1 2">
    <name type="scientific">Lentinula raphanica</name>
    <dbReference type="NCBI Taxonomy" id="153919"/>
    <lineage>
        <taxon>Eukaryota</taxon>
        <taxon>Fungi</taxon>
        <taxon>Dikarya</taxon>
        <taxon>Basidiomycota</taxon>
        <taxon>Agaricomycotina</taxon>
        <taxon>Agaricomycetes</taxon>
        <taxon>Agaricomycetidae</taxon>
        <taxon>Agaricales</taxon>
        <taxon>Marasmiineae</taxon>
        <taxon>Omphalotaceae</taxon>
        <taxon>Lentinula</taxon>
    </lineage>
</organism>
<dbReference type="Proteomes" id="UP001163846">
    <property type="component" value="Unassembled WGS sequence"/>
</dbReference>
<dbReference type="Gene3D" id="3.60.130.30">
    <property type="match status" value="1"/>
</dbReference>
<evidence type="ECO:0000313" key="1">
    <source>
        <dbReference type="EMBL" id="KAJ3834829.1"/>
    </source>
</evidence>
<feature type="non-terminal residue" evidence="1">
    <location>
        <position position="277"/>
    </location>
</feature>
<proteinExistence type="predicted"/>
<comment type="caution">
    <text evidence="1">The sequence shown here is derived from an EMBL/GenBank/DDBJ whole genome shotgun (WGS) entry which is preliminary data.</text>
</comment>
<sequence length="277" mass="31431">DEGHRVFAACIPPPSGDLSYHKAAEDAADILEEYRPLFFNEKEPFPQHRRGDFPVKAFGVSYGGGQEVPKSIYQTDIDMELVNRIRNMRCFKRLAGHASAAFKTWAPKLHTMYKEYTIQLQKLVPGLPQNFSNSVFSCCTLNLGPRTTTVEHLDHKNYIYGWCAVTALGSFDHRIGGHLVLWDLKLLVELPAGWTILIPSAYLRHSNTILREGDSRYSFTQYTAGGLLRVIDDEGISRRKMTAAERKHAQRLQRERINTDLNCYSTLEELGIVADDV</sequence>